<organism evidence="1 2">
    <name type="scientific">Necator americanus</name>
    <name type="common">Human hookworm</name>
    <dbReference type="NCBI Taxonomy" id="51031"/>
    <lineage>
        <taxon>Eukaryota</taxon>
        <taxon>Metazoa</taxon>
        <taxon>Ecdysozoa</taxon>
        <taxon>Nematoda</taxon>
        <taxon>Chromadorea</taxon>
        <taxon>Rhabditida</taxon>
        <taxon>Rhabditina</taxon>
        <taxon>Rhabditomorpha</taxon>
        <taxon>Strongyloidea</taxon>
        <taxon>Ancylostomatidae</taxon>
        <taxon>Bunostominae</taxon>
        <taxon>Necator</taxon>
    </lineage>
</organism>
<protein>
    <recommendedName>
        <fullName evidence="3">HAT C-terminal dimerisation domain-containing protein</fullName>
    </recommendedName>
</protein>
<comment type="caution">
    <text evidence="1">The sequence shown here is derived from an EMBL/GenBank/DDBJ whole genome shotgun (WGS) entry which is preliminary data.</text>
</comment>
<keyword evidence="2" id="KW-1185">Reference proteome</keyword>
<accession>A0ABR1DU01</accession>
<sequence>MPILFKPLVTVALGMSQTTVVRRLKSISKDFQTRDDIKKALEQFFKEQSPAFWSKGIYDLPKRWQKTIDANEAYFK</sequence>
<reference evidence="1 2" key="1">
    <citation type="submission" date="2023-08" db="EMBL/GenBank/DDBJ databases">
        <title>A Necator americanus chromosomal reference genome.</title>
        <authorList>
            <person name="Ilik V."/>
            <person name="Petrzelkova K.J."/>
            <person name="Pardy F."/>
            <person name="Fuh T."/>
            <person name="Niatou-Singa F.S."/>
            <person name="Gouil Q."/>
            <person name="Baker L."/>
            <person name="Ritchie M.E."/>
            <person name="Jex A.R."/>
            <person name="Gazzola D."/>
            <person name="Li H."/>
            <person name="Toshio Fujiwara R."/>
            <person name="Zhan B."/>
            <person name="Aroian R.V."/>
            <person name="Pafco B."/>
            <person name="Schwarz E.M."/>
        </authorList>
    </citation>
    <scope>NUCLEOTIDE SEQUENCE [LARGE SCALE GENOMIC DNA]</scope>
    <source>
        <strain evidence="1 2">Aroian</strain>
        <tissue evidence="1">Whole animal</tissue>
    </source>
</reference>
<proteinExistence type="predicted"/>
<name>A0ABR1DU01_NECAM</name>
<dbReference type="Proteomes" id="UP001303046">
    <property type="component" value="Unassembled WGS sequence"/>
</dbReference>
<evidence type="ECO:0000313" key="1">
    <source>
        <dbReference type="EMBL" id="KAK6753879.1"/>
    </source>
</evidence>
<dbReference type="EMBL" id="JAVFWL010000005">
    <property type="protein sequence ID" value="KAK6753879.1"/>
    <property type="molecule type" value="Genomic_DNA"/>
</dbReference>
<dbReference type="InterPro" id="IPR036397">
    <property type="entry name" value="RNaseH_sf"/>
</dbReference>
<dbReference type="Gene3D" id="3.30.420.10">
    <property type="entry name" value="Ribonuclease H-like superfamily/Ribonuclease H"/>
    <property type="match status" value="1"/>
</dbReference>
<evidence type="ECO:0008006" key="3">
    <source>
        <dbReference type="Google" id="ProtNLM"/>
    </source>
</evidence>
<evidence type="ECO:0000313" key="2">
    <source>
        <dbReference type="Proteomes" id="UP001303046"/>
    </source>
</evidence>
<gene>
    <name evidence="1" type="primary">Necator_chrV.g17872</name>
    <name evidence="1" type="ORF">RB195_013082</name>
</gene>